<dbReference type="SUPFAM" id="SSF53590">
    <property type="entry name" value="Nucleoside hydrolase"/>
    <property type="match status" value="1"/>
</dbReference>
<keyword evidence="2" id="KW-1185">Reference proteome</keyword>
<proteinExistence type="predicted"/>
<reference evidence="1 2" key="1">
    <citation type="journal article" date="2024" name="Science">
        <title>Giant polyketide synthase enzymes in the biosynthesis of giant marine polyether toxins.</title>
        <authorList>
            <person name="Fallon T.R."/>
            <person name="Shende V.V."/>
            <person name="Wierzbicki I.H."/>
            <person name="Pendleton A.L."/>
            <person name="Watervoot N.F."/>
            <person name="Auber R.P."/>
            <person name="Gonzalez D.J."/>
            <person name="Wisecaver J.H."/>
            <person name="Moore B.S."/>
        </authorList>
    </citation>
    <scope>NUCLEOTIDE SEQUENCE [LARGE SCALE GENOMIC DNA]</scope>
    <source>
        <strain evidence="1 2">12B1</strain>
    </source>
</reference>
<dbReference type="AlphaFoldDB" id="A0AB34JV62"/>
<comment type="caution">
    <text evidence="1">The sequence shown here is derived from an EMBL/GenBank/DDBJ whole genome shotgun (WGS) entry which is preliminary data.</text>
</comment>
<dbReference type="Proteomes" id="UP001515480">
    <property type="component" value="Unassembled WGS sequence"/>
</dbReference>
<name>A0AB34JV62_PRYPA</name>
<sequence>MSVDVDDVGMLCAAHALVQRGEAEILAVVHDTGLPAGVGAISAINEFWRRGNILIGGYDGNLGAPAATISPDWVRKGRGVYVNGLIKEFSPPITNAGQCWSSKAVYESVLRRAEANSVVILAVGHLTVLGELLESSATRTLVAAKVQKLVVMGGTLSQEAAVPEWNFAGCGGGCGEYDRLSGITSRALSIVGTGAQRVDGAAATMGFNSTNTAAPVSISA</sequence>
<organism evidence="1 2">
    <name type="scientific">Prymnesium parvum</name>
    <name type="common">Toxic golden alga</name>
    <dbReference type="NCBI Taxonomy" id="97485"/>
    <lineage>
        <taxon>Eukaryota</taxon>
        <taxon>Haptista</taxon>
        <taxon>Haptophyta</taxon>
        <taxon>Prymnesiophyceae</taxon>
        <taxon>Prymnesiales</taxon>
        <taxon>Prymnesiaceae</taxon>
        <taxon>Prymnesium</taxon>
    </lineage>
</organism>
<evidence type="ECO:0000313" key="1">
    <source>
        <dbReference type="EMBL" id="KAL1525545.1"/>
    </source>
</evidence>
<evidence type="ECO:0008006" key="3">
    <source>
        <dbReference type="Google" id="ProtNLM"/>
    </source>
</evidence>
<gene>
    <name evidence="1" type="ORF">AB1Y20_020400</name>
</gene>
<accession>A0AB34JV62</accession>
<dbReference type="InterPro" id="IPR036452">
    <property type="entry name" value="Ribo_hydro-like"/>
</dbReference>
<protein>
    <recommendedName>
        <fullName evidence="3">Inosine/uridine-preferring nucleoside hydrolase domain-containing protein</fullName>
    </recommendedName>
</protein>
<dbReference type="PANTHER" id="PTHR43264">
    <property type="match status" value="1"/>
</dbReference>
<evidence type="ECO:0000313" key="2">
    <source>
        <dbReference type="Proteomes" id="UP001515480"/>
    </source>
</evidence>
<dbReference type="EMBL" id="JBGBPQ010000004">
    <property type="protein sequence ID" value="KAL1525545.1"/>
    <property type="molecule type" value="Genomic_DNA"/>
</dbReference>
<dbReference type="PANTHER" id="PTHR43264:SF1">
    <property type="entry name" value="INOSINE_URIDINE-PREFERRING NUCLEOSIDE HYDROLASE DOMAIN-CONTAINING PROTEIN"/>
    <property type="match status" value="1"/>
</dbReference>
<dbReference type="GO" id="GO:0016799">
    <property type="term" value="F:hydrolase activity, hydrolyzing N-glycosyl compounds"/>
    <property type="evidence" value="ECO:0007669"/>
    <property type="project" value="InterPro"/>
</dbReference>
<dbReference type="Gene3D" id="3.90.245.10">
    <property type="entry name" value="Ribonucleoside hydrolase-like"/>
    <property type="match status" value="1"/>
</dbReference>